<comment type="caution">
    <text evidence="1">The sequence shown here is derived from an EMBL/GenBank/DDBJ whole genome shotgun (WGS) entry which is preliminary data.</text>
</comment>
<dbReference type="RefSeq" id="WP_272470857.1">
    <property type="nucleotide sequence ID" value="NZ_JAMRYU010000045.1"/>
</dbReference>
<evidence type="ECO:0000313" key="1">
    <source>
        <dbReference type="EMBL" id="MDC4242588.1"/>
    </source>
</evidence>
<dbReference type="EMBL" id="JAMRYU010000045">
    <property type="protein sequence ID" value="MDC4242588.1"/>
    <property type="molecule type" value="Genomic_DNA"/>
</dbReference>
<reference evidence="1" key="1">
    <citation type="submission" date="2022-05" db="EMBL/GenBank/DDBJ databases">
        <title>Draft genome sequence of Clostridium tertium strain CP3 isolated from Peru.</title>
        <authorList>
            <person name="Hurtado R."/>
            <person name="Lima L."/>
            <person name="Sousa T."/>
            <person name="Jaiswal A.K."/>
            <person name="Tiwari S."/>
            <person name="Maturrano L."/>
            <person name="Brenig B."/>
            <person name="Azevedo V."/>
        </authorList>
    </citation>
    <scope>NUCLEOTIDE SEQUENCE</scope>
    <source>
        <strain evidence="1">CP3</strain>
    </source>
</reference>
<gene>
    <name evidence="1" type="ORF">NE398_20915</name>
</gene>
<keyword evidence="2" id="KW-1185">Reference proteome</keyword>
<sequence>MEEFIKKLELLNSKVKDIKIYDIENPDFYISGFEYDPETDKVYVNFKGDK</sequence>
<evidence type="ECO:0000313" key="2">
    <source>
        <dbReference type="Proteomes" id="UP001141183"/>
    </source>
</evidence>
<proteinExistence type="predicted"/>
<dbReference type="Proteomes" id="UP001141183">
    <property type="component" value="Unassembled WGS sequence"/>
</dbReference>
<name>A0A9X4B4U8_9CLOT</name>
<dbReference type="AlphaFoldDB" id="A0A9X4B4U8"/>
<protein>
    <submittedName>
        <fullName evidence="1">Uncharacterized protein</fullName>
    </submittedName>
</protein>
<accession>A0A9X4B4U8</accession>
<organism evidence="1 2">
    <name type="scientific">Clostridium tertium</name>
    <dbReference type="NCBI Taxonomy" id="1559"/>
    <lineage>
        <taxon>Bacteria</taxon>
        <taxon>Bacillati</taxon>
        <taxon>Bacillota</taxon>
        <taxon>Clostridia</taxon>
        <taxon>Eubacteriales</taxon>
        <taxon>Clostridiaceae</taxon>
        <taxon>Clostridium</taxon>
    </lineage>
</organism>